<comment type="caution">
    <text evidence="1">The sequence shown here is derived from an EMBL/GenBank/DDBJ whole genome shotgun (WGS) entry which is preliminary data.</text>
</comment>
<name>A0A9D0ZNQ9_9FIRM</name>
<reference evidence="1" key="1">
    <citation type="submission" date="2020-10" db="EMBL/GenBank/DDBJ databases">
        <authorList>
            <person name="Gilroy R."/>
        </authorList>
    </citation>
    <scope>NUCLEOTIDE SEQUENCE</scope>
    <source>
        <strain evidence="1">ChiSjej6B24-2974</strain>
    </source>
</reference>
<sequence>MNTQEILRALSTLRAGATPGEYDLHHLVAEALRAAGIPYRHEYRLAPRRRIDFFVDGVGVEIKKGRPNARDLLLQVRRYLEADELKEIIVVTQKDTPLPARVDGKRVTNISLNRLWGVALP</sequence>
<organism evidence="1 2">
    <name type="scientific">Candidatus Pullichristensenella stercorigallinarum</name>
    <dbReference type="NCBI Taxonomy" id="2840909"/>
    <lineage>
        <taxon>Bacteria</taxon>
        <taxon>Bacillati</taxon>
        <taxon>Bacillota</taxon>
        <taxon>Clostridia</taxon>
        <taxon>Candidatus Pullichristensenella</taxon>
    </lineage>
</organism>
<evidence type="ECO:0000313" key="2">
    <source>
        <dbReference type="Proteomes" id="UP000824260"/>
    </source>
</evidence>
<reference evidence="1" key="2">
    <citation type="journal article" date="2021" name="PeerJ">
        <title>Extensive microbial diversity within the chicken gut microbiome revealed by metagenomics and culture.</title>
        <authorList>
            <person name="Gilroy R."/>
            <person name="Ravi A."/>
            <person name="Getino M."/>
            <person name="Pursley I."/>
            <person name="Horton D.L."/>
            <person name="Alikhan N.F."/>
            <person name="Baker D."/>
            <person name="Gharbi K."/>
            <person name="Hall N."/>
            <person name="Watson M."/>
            <person name="Adriaenssens E.M."/>
            <person name="Foster-Nyarko E."/>
            <person name="Jarju S."/>
            <person name="Secka A."/>
            <person name="Antonio M."/>
            <person name="Oren A."/>
            <person name="Chaudhuri R.R."/>
            <person name="La Ragione R."/>
            <person name="Hildebrand F."/>
            <person name="Pallen M.J."/>
        </authorList>
    </citation>
    <scope>NUCLEOTIDE SEQUENCE</scope>
    <source>
        <strain evidence="1">ChiSjej6B24-2974</strain>
    </source>
</reference>
<dbReference type="AlphaFoldDB" id="A0A9D0ZNQ9"/>
<dbReference type="Proteomes" id="UP000824260">
    <property type="component" value="Unassembled WGS sequence"/>
</dbReference>
<dbReference type="EMBL" id="DVFZ01000058">
    <property type="protein sequence ID" value="HIQ82664.1"/>
    <property type="molecule type" value="Genomic_DNA"/>
</dbReference>
<evidence type="ECO:0000313" key="1">
    <source>
        <dbReference type="EMBL" id="HIQ82664.1"/>
    </source>
</evidence>
<gene>
    <name evidence="1" type="ORF">IAA52_06125</name>
</gene>
<proteinExistence type="predicted"/>
<accession>A0A9D0ZNQ9</accession>
<protein>
    <submittedName>
        <fullName evidence="1">Uncharacterized protein</fullName>
    </submittedName>
</protein>